<feature type="region of interest" description="Disordered" evidence="1">
    <location>
        <begin position="227"/>
        <end position="246"/>
    </location>
</feature>
<dbReference type="OrthoDB" id="9936937at2759"/>
<sequence>MYFELTNQMLPHEAYMMEAADCTHFRDFHEYDFESNVAFQKGWQQIAQRLREETDADAGSQLLKAKAFFYSRFHKPIDVDKYKQWLLQNVILTEGNTCTEDNSVHKDPKSKEICSPDKNESGSTELLPGTESSKTRLKVPQSSDTEPFQTDLVQCHKENSKQLTDENDEVKNIQHGAHFIDSHHEDTSTQTNDDNPIPKYPASFVEIMHLVDTGQPIPGVVDLNIKSTDSEPTVSHLKRKPKPWEG</sequence>
<evidence type="ECO:0000259" key="3">
    <source>
        <dbReference type="Pfam" id="PF25871"/>
    </source>
</evidence>
<feature type="compositionally biased region" description="Basic and acidic residues" evidence="1">
    <location>
        <begin position="102"/>
        <end position="120"/>
    </location>
</feature>
<reference evidence="5" key="1">
    <citation type="submission" date="2025-08" db="UniProtKB">
        <authorList>
            <consortium name="RefSeq"/>
        </authorList>
    </citation>
    <scope>IDENTIFICATION</scope>
    <source>
        <tissue evidence="5">Gonads</tissue>
    </source>
</reference>
<keyword evidence="4" id="KW-1185">Reference proteome</keyword>
<gene>
    <name evidence="5" type="primary">LOC106169647</name>
</gene>
<feature type="compositionally biased region" description="Basic residues" evidence="1">
    <location>
        <begin position="236"/>
        <end position="246"/>
    </location>
</feature>
<dbReference type="AlphaFoldDB" id="A0A1S3J311"/>
<dbReference type="PANTHER" id="PTHR36855">
    <property type="entry name" value="CHROMOSOME 10, WHOLE GENOME SHOTGUN SEQUENCE"/>
    <property type="match status" value="1"/>
</dbReference>
<feature type="region of interest" description="Disordered" evidence="1">
    <location>
        <begin position="98"/>
        <end position="149"/>
    </location>
</feature>
<feature type="domain" description="PEX14-like helix-turn-helix" evidence="3">
    <location>
        <begin position="24"/>
        <end position="89"/>
    </location>
</feature>
<evidence type="ECO:0000313" key="5">
    <source>
        <dbReference type="RefSeq" id="XP_013404633.1"/>
    </source>
</evidence>
<feature type="domain" description="Peroxisomal membrane protein PEX14-like KPWE" evidence="2">
    <location>
        <begin position="200"/>
        <end position="245"/>
    </location>
</feature>
<dbReference type="RefSeq" id="XP_013404633.1">
    <property type="nucleotide sequence ID" value="XM_013549179.1"/>
</dbReference>
<dbReference type="STRING" id="7574.A0A1S3J311"/>
<dbReference type="InterPro" id="IPR040554">
    <property type="entry name" value="KPWE_PEX14_dom"/>
</dbReference>
<evidence type="ECO:0000259" key="2">
    <source>
        <dbReference type="Pfam" id="PF17733"/>
    </source>
</evidence>
<name>A0A1S3J311_LINAN</name>
<protein>
    <submittedName>
        <fullName evidence="5">Uncharacterized protein LOC106169647</fullName>
    </submittedName>
</protein>
<accession>A0A1S3J311</accession>
<dbReference type="Proteomes" id="UP000085678">
    <property type="component" value="Unplaced"/>
</dbReference>
<proteinExistence type="predicted"/>
<dbReference type="KEGG" id="lak:106169647"/>
<dbReference type="PANTHER" id="PTHR36855:SF1">
    <property type="entry name" value="PEROXISOME MEMBRANE ANCHOR PROTEIN PEX14P N-TERMINAL DOMAIN-CONTAINING PROTEIN"/>
    <property type="match status" value="1"/>
</dbReference>
<evidence type="ECO:0000313" key="4">
    <source>
        <dbReference type="Proteomes" id="UP000085678"/>
    </source>
</evidence>
<dbReference type="GeneID" id="106169647"/>
<feature type="compositionally biased region" description="Polar residues" evidence="1">
    <location>
        <begin position="140"/>
        <end position="149"/>
    </location>
</feature>
<dbReference type="InParanoid" id="A0A1S3J311"/>
<dbReference type="Pfam" id="PF17733">
    <property type="entry name" value="KPWE_dom"/>
    <property type="match status" value="1"/>
</dbReference>
<organism evidence="4 5">
    <name type="scientific">Lingula anatina</name>
    <name type="common">Brachiopod</name>
    <name type="synonym">Lingula unguis</name>
    <dbReference type="NCBI Taxonomy" id="7574"/>
    <lineage>
        <taxon>Eukaryota</taxon>
        <taxon>Metazoa</taxon>
        <taxon>Spiralia</taxon>
        <taxon>Lophotrochozoa</taxon>
        <taxon>Brachiopoda</taxon>
        <taxon>Linguliformea</taxon>
        <taxon>Lingulata</taxon>
        <taxon>Lingulida</taxon>
        <taxon>Linguloidea</taxon>
        <taxon>Lingulidae</taxon>
        <taxon>Lingula</taxon>
    </lineage>
</organism>
<evidence type="ECO:0000256" key="1">
    <source>
        <dbReference type="SAM" id="MobiDB-lite"/>
    </source>
</evidence>
<dbReference type="InterPro" id="IPR058841">
    <property type="entry name" value="HTH_76"/>
</dbReference>
<dbReference type="Pfam" id="PF25871">
    <property type="entry name" value="HTH_76"/>
    <property type="match status" value="1"/>
</dbReference>